<sequence>MALKELKENNKEQIEDTVKDIKIAYIGGGSQGWAKRLMSDLALESKISGTVALYDINFKAALDNEKVGNLLSKHPDVKGKWHYQAVQTIQEALQGADFVIISILPGSFQAMGSDVHQPEKYGIYQSVGDTAGPGGLMRACRTIPIYADIANHIKALAPNAWVINYTNPMSLCTRTLYEIFPEIKAFGCCHEVFHTQELLAHMVTDLLEIEVKSRKEIKINVLGINHFTWINRASYKNIDLMPLYQTFVDKYYEEGYEIKKGAWRESVFESCNRVKFDLFKRYGLIAAAGDRHLAEFMPPWYLKDPETVKAWKFRLTPVDFRIQDQQEKINKNQKLLSGEEQLEVRPSGEEGVEMILALLGMGDLVTNVNLPNQGQIAGLPLGSVVETNALIRKDSVLPVMAGQLPLDIHNMVQRHVYNQESVLQAALNKDKQLAFNAFINEPLVANISRYKAEKLFNEMIENTKDYLPGWDI</sequence>
<evidence type="ECO:0000256" key="6">
    <source>
        <dbReference type="ARBA" id="ARBA00023211"/>
    </source>
</evidence>
<dbReference type="EMBL" id="JBHTCO010000042">
    <property type="protein sequence ID" value="MFC7395090.1"/>
    <property type="molecule type" value="Genomic_DNA"/>
</dbReference>
<dbReference type="Pfam" id="PF11975">
    <property type="entry name" value="Glyco_hydro_4C"/>
    <property type="match status" value="1"/>
</dbReference>
<dbReference type="Gene3D" id="3.90.1820.10">
    <property type="entry name" value="AglA-like glucosidase"/>
    <property type="match status" value="1"/>
</dbReference>
<proteinExistence type="inferred from homology"/>
<evidence type="ECO:0000259" key="10">
    <source>
        <dbReference type="Pfam" id="PF11975"/>
    </source>
</evidence>
<evidence type="ECO:0000256" key="4">
    <source>
        <dbReference type="ARBA" id="ARBA00022801"/>
    </source>
</evidence>
<keyword evidence="6" id="KW-0464">Manganese</keyword>
<feature type="domain" description="Glycosyl hydrolase family 4 C-terminal" evidence="10">
    <location>
        <begin position="221"/>
        <end position="444"/>
    </location>
</feature>
<accession>A0ABW2Q353</accession>
<name>A0ABW2Q353_9BACL</name>
<reference evidence="12" key="1">
    <citation type="journal article" date="2019" name="Int. J. Syst. Evol. Microbiol.">
        <title>The Global Catalogue of Microorganisms (GCM) 10K type strain sequencing project: providing services to taxonomists for standard genome sequencing and annotation.</title>
        <authorList>
            <consortium name="The Broad Institute Genomics Platform"/>
            <consortium name="The Broad Institute Genome Sequencing Center for Infectious Disease"/>
            <person name="Wu L."/>
            <person name="Ma J."/>
        </authorList>
    </citation>
    <scope>NUCLEOTIDE SEQUENCE [LARGE SCALE GENOMIC DNA]</scope>
    <source>
        <strain evidence="12">CGMCC 1.16305</strain>
    </source>
</reference>
<dbReference type="PANTHER" id="PTHR32092">
    <property type="entry name" value="6-PHOSPHO-BETA-GLUCOSIDASE-RELATED"/>
    <property type="match status" value="1"/>
</dbReference>
<keyword evidence="8 9" id="KW-0326">Glycosidase</keyword>
<dbReference type="InterPro" id="IPR036291">
    <property type="entry name" value="NAD(P)-bd_dom_sf"/>
</dbReference>
<dbReference type="InterPro" id="IPR001088">
    <property type="entry name" value="Glyco_hydro_4"/>
</dbReference>
<organism evidence="11 12">
    <name type="scientific">Scopulibacillus cellulosilyticus</name>
    <dbReference type="NCBI Taxonomy" id="2665665"/>
    <lineage>
        <taxon>Bacteria</taxon>
        <taxon>Bacillati</taxon>
        <taxon>Bacillota</taxon>
        <taxon>Bacilli</taxon>
        <taxon>Bacillales</taxon>
        <taxon>Sporolactobacillaceae</taxon>
        <taxon>Scopulibacillus</taxon>
    </lineage>
</organism>
<keyword evidence="12" id="KW-1185">Reference proteome</keyword>
<evidence type="ECO:0000313" key="12">
    <source>
        <dbReference type="Proteomes" id="UP001596505"/>
    </source>
</evidence>
<dbReference type="RefSeq" id="WP_380969251.1">
    <property type="nucleotide sequence ID" value="NZ_JBHTCO010000042.1"/>
</dbReference>
<dbReference type="Proteomes" id="UP001596505">
    <property type="component" value="Unassembled WGS sequence"/>
</dbReference>
<dbReference type="PRINTS" id="PR00732">
    <property type="entry name" value="GLHYDRLASE4"/>
</dbReference>
<dbReference type="SUPFAM" id="SSF51735">
    <property type="entry name" value="NAD(P)-binding Rossmann-fold domains"/>
    <property type="match status" value="1"/>
</dbReference>
<evidence type="ECO:0000256" key="9">
    <source>
        <dbReference type="RuleBase" id="RU361152"/>
    </source>
</evidence>
<evidence type="ECO:0000256" key="1">
    <source>
        <dbReference type="ARBA" id="ARBA00001936"/>
    </source>
</evidence>
<dbReference type="InterPro" id="IPR053715">
    <property type="entry name" value="GH4_Enzyme_sf"/>
</dbReference>
<evidence type="ECO:0000256" key="8">
    <source>
        <dbReference type="ARBA" id="ARBA00023295"/>
    </source>
</evidence>
<evidence type="ECO:0000256" key="3">
    <source>
        <dbReference type="ARBA" id="ARBA00022723"/>
    </source>
</evidence>
<evidence type="ECO:0000256" key="2">
    <source>
        <dbReference type="ARBA" id="ARBA00010141"/>
    </source>
</evidence>
<keyword evidence="7" id="KW-0119">Carbohydrate metabolism</keyword>
<keyword evidence="5 9" id="KW-0520">NAD</keyword>
<dbReference type="InterPro" id="IPR015955">
    <property type="entry name" value="Lactate_DH/Glyco_Ohase_4_C"/>
</dbReference>
<evidence type="ECO:0000256" key="7">
    <source>
        <dbReference type="ARBA" id="ARBA00023277"/>
    </source>
</evidence>
<comment type="caution">
    <text evidence="11">The sequence shown here is derived from an EMBL/GenBank/DDBJ whole genome shotgun (WGS) entry which is preliminary data.</text>
</comment>
<comment type="cofactor">
    <cofactor evidence="1">
        <name>Mn(2+)</name>
        <dbReference type="ChEBI" id="CHEBI:29035"/>
    </cofactor>
</comment>
<dbReference type="SUPFAM" id="SSF56327">
    <property type="entry name" value="LDH C-terminal domain-like"/>
    <property type="match status" value="1"/>
</dbReference>
<keyword evidence="3" id="KW-0479">Metal-binding</keyword>
<dbReference type="Pfam" id="PF02056">
    <property type="entry name" value="Glyco_hydro_4"/>
    <property type="match status" value="1"/>
</dbReference>
<evidence type="ECO:0000313" key="11">
    <source>
        <dbReference type="EMBL" id="MFC7395090.1"/>
    </source>
</evidence>
<dbReference type="PANTHER" id="PTHR32092:SF2">
    <property type="entry name" value="ALPHA-GALACTURONIDASE"/>
    <property type="match status" value="1"/>
</dbReference>
<gene>
    <name evidence="11" type="ORF">ACFQRG_19440</name>
</gene>
<comment type="similarity">
    <text evidence="2 9">Belongs to the glycosyl hydrolase 4 family.</text>
</comment>
<dbReference type="InterPro" id="IPR022616">
    <property type="entry name" value="Glyco_hydro_4_C"/>
</dbReference>
<keyword evidence="4 9" id="KW-0378">Hydrolase</keyword>
<evidence type="ECO:0000256" key="5">
    <source>
        <dbReference type="ARBA" id="ARBA00023027"/>
    </source>
</evidence>
<comment type="cofactor">
    <cofactor evidence="9">
        <name>NAD(+)</name>
        <dbReference type="ChEBI" id="CHEBI:57540"/>
    </cofactor>
    <text evidence="9">Binds 1 NAD(+) per subunit.</text>
</comment>
<protein>
    <submittedName>
        <fullName evidence="11">Alpha-glucosidase/alpha-galactosidase</fullName>
    </submittedName>
</protein>